<accession>A0A0S7BTN9</accession>
<feature type="domain" description="Zinc finger DksA/TraR C4-type" evidence="6">
    <location>
        <begin position="100"/>
        <end position="128"/>
    </location>
</feature>
<dbReference type="OrthoDB" id="9811543at2"/>
<evidence type="ECO:0000256" key="3">
    <source>
        <dbReference type="ARBA" id="ARBA00022833"/>
    </source>
</evidence>
<dbReference type="SUPFAM" id="SSF109635">
    <property type="entry name" value="DnaK suppressor protein DksA, alpha-hairpin domain"/>
    <property type="match status" value="1"/>
</dbReference>
<dbReference type="PANTHER" id="PTHR33823">
    <property type="entry name" value="RNA POLYMERASE-BINDING TRANSCRIPTION FACTOR DKSA-RELATED"/>
    <property type="match status" value="1"/>
</dbReference>
<dbReference type="AlphaFoldDB" id="A0A0S7BTN9"/>
<evidence type="ECO:0000313" key="8">
    <source>
        <dbReference type="Proteomes" id="UP000053091"/>
    </source>
</evidence>
<dbReference type="Gene3D" id="1.20.120.910">
    <property type="entry name" value="DksA, coiled-coil domain"/>
    <property type="match status" value="1"/>
</dbReference>
<name>A0A0S7BTN9_9BACT</name>
<feature type="zinc finger region" description="dksA C4-type" evidence="4">
    <location>
        <begin position="104"/>
        <end position="128"/>
    </location>
</feature>
<reference evidence="7" key="1">
    <citation type="journal article" date="2015" name="Genome Announc.">
        <title>Draft Genome Sequence of Bacteroidales Strain TBC1, a Novel Isolate from a Methanogenic Wastewater Treatment System.</title>
        <authorList>
            <person name="Tourlousse D.M."/>
            <person name="Matsuura N."/>
            <person name="Sun L."/>
            <person name="Toyonaga M."/>
            <person name="Kuroda K."/>
            <person name="Ohashi A."/>
            <person name="Cruz R."/>
            <person name="Yamaguchi T."/>
            <person name="Sekiguchi Y."/>
        </authorList>
    </citation>
    <scope>NUCLEOTIDE SEQUENCE [LARGE SCALE GENOMIC DNA]</scope>
    <source>
        <strain evidence="7">TBC1</strain>
    </source>
</reference>
<evidence type="ECO:0000256" key="5">
    <source>
        <dbReference type="SAM" id="Coils"/>
    </source>
</evidence>
<evidence type="ECO:0000256" key="2">
    <source>
        <dbReference type="ARBA" id="ARBA00022771"/>
    </source>
</evidence>
<dbReference type="STRING" id="1678841.TBC1_115"/>
<proteinExistence type="predicted"/>
<evidence type="ECO:0000256" key="4">
    <source>
        <dbReference type="PROSITE-ProRule" id="PRU00510"/>
    </source>
</evidence>
<keyword evidence="5" id="KW-0175">Coiled coil</keyword>
<dbReference type="RefSeq" id="WP_062036707.1">
    <property type="nucleotide sequence ID" value="NZ_DF968182.1"/>
</dbReference>
<dbReference type="PROSITE" id="PS51128">
    <property type="entry name" value="ZF_DKSA_2"/>
    <property type="match status" value="1"/>
</dbReference>
<feature type="coiled-coil region" evidence="5">
    <location>
        <begin position="1"/>
        <end position="51"/>
    </location>
</feature>
<keyword evidence="8" id="KW-1185">Reference proteome</keyword>
<evidence type="ECO:0000256" key="1">
    <source>
        <dbReference type="ARBA" id="ARBA00022723"/>
    </source>
</evidence>
<dbReference type="PANTHER" id="PTHR33823:SF2">
    <property type="entry name" value="RNA POLYMERASE-BINDING TRANSCRIPTION FACTOR DKSA"/>
    <property type="match status" value="1"/>
</dbReference>
<dbReference type="PATRIC" id="fig|1678841.3.peg.5"/>
<dbReference type="GO" id="GO:0008270">
    <property type="term" value="F:zinc ion binding"/>
    <property type="evidence" value="ECO:0007669"/>
    <property type="project" value="UniProtKB-KW"/>
</dbReference>
<dbReference type="Pfam" id="PF01258">
    <property type="entry name" value="zf-dskA_traR"/>
    <property type="match status" value="1"/>
</dbReference>
<sequence length="134" mass="15522">MKKQETQDENVKNRYSDEELEEFRQIILAKLEKARKDLKMLTEAFANSNEHDISDTSPTFKVLEEGYQVNSKEENSKLAARQDKFIKALENALIRIENKTYGICRVTGKLISKERLRIVPHATLSIEAKLNQPK</sequence>
<dbReference type="Proteomes" id="UP000053091">
    <property type="component" value="Unassembled WGS sequence"/>
</dbReference>
<evidence type="ECO:0000259" key="6">
    <source>
        <dbReference type="Pfam" id="PF01258"/>
    </source>
</evidence>
<protein>
    <submittedName>
        <fullName evidence="7">Transcriptional regulator, TraR/DksA family</fullName>
    </submittedName>
</protein>
<dbReference type="InterPro" id="IPR037187">
    <property type="entry name" value="DnaK_N"/>
</dbReference>
<dbReference type="EMBL" id="DF968182">
    <property type="protein sequence ID" value="GAP41879.1"/>
    <property type="molecule type" value="Genomic_DNA"/>
</dbReference>
<dbReference type="InterPro" id="IPR000962">
    <property type="entry name" value="Znf_DskA_TraR"/>
</dbReference>
<gene>
    <name evidence="7" type="ORF">TBC1_115</name>
</gene>
<keyword evidence="1" id="KW-0479">Metal-binding</keyword>
<organism evidence="7">
    <name type="scientific">Lentimicrobium saccharophilum</name>
    <dbReference type="NCBI Taxonomy" id="1678841"/>
    <lineage>
        <taxon>Bacteria</taxon>
        <taxon>Pseudomonadati</taxon>
        <taxon>Bacteroidota</taxon>
        <taxon>Bacteroidia</taxon>
        <taxon>Bacteroidales</taxon>
        <taxon>Lentimicrobiaceae</taxon>
        <taxon>Lentimicrobium</taxon>
    </lineage>
</organism>
<evidence type="ECO:0000313" key="7">
    <source>
        <dbReference type="EMBL" id="GAP41879.1"/>
    </source>
</evidence>
<keyword evidence="3" id="KW-0862">Zinc</keyword>
<keyword evidence="2" id="KW-0863">Zinc-finger</keyword>